<dbReference type="Proteomes" id="UP001163823">
    <property type="component" value="Chromosome 9"/>
</dbReference>
<evidence type="ECO:0000259" key="7">
    <source>
        <dbReference type="PROSITE" id="PS50103"/>
    </source>
</evidence>
<protein>
    <submittedName>
        <fullName evidence="8">Zinc finger CCCH domain-containing protein</fullName>
    </submittedName>
</protein>
<evidence type="ECO:0000313" key="8">
    <source>
        <dbReference type="EMBL" id="KAJ7956661.1"/>
    </source>
</evidence>
<feature type="zinc finger region" description="C3H1-type" evidence="6">
    <location>
        <begin position="81"/>
        <end position="108"/>
    </location>
</feature>
<dbReference type="SMART" id="SM00356">
    <property type="entry name" value="ZnF_C3H1"/>
    <property type="match status" value="3"/>
</dbReference>
<sequence length="521" mass="59264">MEEDLLKRNTDCVYFLASPLTCKKGVDCEYRHSEIARLNPRDCWYWLAGNCLNPTCAFRHPPLDGHTGVPSESTDCSLPVNKTKAPCYFFFNGFCNKGDKCSFLHGLDDNTSAANSASTNALILENKTSAENNTGSISAPTEVHVNPSDTAPKVALDFEVQPNQDLQHPVPKSIVRQTVFPMISSYEYEEATGTKSDSKSPADGFIHSIAHLCTEQSLEEQINNHLEPEEWWESSPGFDVLVDDKSGNLGYEDDSEFLLSLDSECGKPNGHFLGYDFEEPVEYEAISPDADLPYETEIYDAYSCLDREPIHDNIRNDPARPREVRLESLLSRKRKHMRIELAGCDRIVDLRDHLRRRREINGHPLGLSRWHGSIHNQDRWQKHRMDQQITRRLASKVGMSSIEPIGKVRTLSNASKLGLLRHSQQYRSRKHYKKETLAQRQFPSSKVSRKPVPRERRFIHESKIFTGPKTLAQIKEEKKKAQENGYCKITSFDFQGPKPLSEILKEKGKLDSVRDGNTSND</sequence>
<evidence type="ECO:0000256" key="4">
    <source>
        <dbReference type="ARBA" id="ARBA00022833"/>
    </source>
</evidence>
<dbReference type="SUPFAM" id="SSF90229">
    <property type="entry name" value="CCCH zinc finger"/>
    <property type="match status" value="1"/>
</dbReference>
<dbReference type="InterPro" id="IPR036855">
    <property type="entry name" value="Znf_CCCH_sf"/>
</dbReference>
<dbReference type="InterPro" id="IPR000571">
    <property type="entry name" value="Znf_CCCH"/>
</dbReference>
<dbReference type="InterPro" id="IPR041686">
    <property type="entry name" value="Znf-CCCH_3"/>
</dbReference>
<dbReference type="FunFam" id="4.10.1000.10:FF:000021">
    <property type="entry name" value="Zinc finger CCCH domain-containing protein 17"/>
    <property type="match status" value="1"/>
</dbReference>
<organism evidence="8 9">
    <name type="scientific">Quillaja saponaria</name>
    <name type="common">Soap bark tree</name>
    <dbReference type="NCBI Taxonomy" id="32244"/>
    <lineage>
        <taxon>Eukaryota</taxon>
        <taxon>Viridiplantae</taxon>
        <taxon>Streptophyta</taxon>
        <taxon>Embryophyta</taxon>
        <taxon>Tracheophyta</taxon>
        <taxon>Spermatophyta</taxon>
        <taxon>Magnoliopsida</taxon>
        <taxon>eudicotyledons</taxon>
        <taxon>Gunneridae</taxon>
        <taxon>Pentapetalae</taxon>
        <taxon>rosids</taxon>
        <taxon>fabids</taxon>
        <taxon>Fabales</taxon>
        <taxon>Quillajaceae</taxon>
        <taxon>Quillaja</taxon>
    </lineage>
</organism>
<keyword evidence="9" id="KW-1185">Reference proteome</keyword>
<feature type="zinc finger region" description="C3H1-type" evidence="6">
    <location>
        <begin position="37"/>
        <end position="63"/>
    </location>
</feature>
<feature type="domain" description="C3H1-type" evidence="7">
    <location>
        <begin position="81"/>
        <end position="108"/>
    </location>
</feature>
<dbReference type="GO" id="GO:0003729">
    <property type="term" value="F:mRNA binding"/>
    <property type="evidence" value="ECO:0007669"/>
    <property type="project" value="TreeGrafter"/>
</dbReference>
<name>A0AAD7LEG4_QUISA</name>
<evidence type="ECO:0000256" key="1">
    <source>
        <dbReference type="ARBA" id="ARBA00022723"/>
    </source>
</evidence>
<reference evidence="8" key="1">
    <citation type="journal article" date="2023" name="Science">
        <title>Elucidation of the pathway for biosynthesis of saponin adjuvants from the soapbark tree.</title>
        <authorList>
            <person name="Reed J."/>
            <person name="Orme A."/>
            <person name="El-Demerdash A."/>
            <person name="Owen C."/>
            <person name="Martin L.B.B."/>
            <person name="Misra R.C."/>
            <person name="Kikuchi S."/>
            <person name="Rejzek M."/>
            <person name="Martin A.C."/>
            <person name="Harkess A."/>
            <person name="Leebens-Mack J."/>
            <person name="Louveau T."/>
            <person name="Stephenson M.J."/>
            <person name="Osbourn A."/>
        </authorList>
    </citation>
    <scope>NUCLEOTIDE SEQUENCE</scope>
    <source>
        <strain evidence="8">S10</strain>
    </source>
</reference>
<feature type="zinc finger region" description="C3H1-type" evidence="6">
    <location>
        <begin position="6"/>
        <end position="35"/>
    </location>
</feature>
<evidence type="ECO:0000313" key="9">
    <source>
        <dbReference type="Proteomes" id="UP001163823"/>
    </source>
</evidence>
<dbReference type="Pfam" id="PF00642">
    <property type="entry name" value="zf-CCCH"/>
    <property type="match status" value="1"/>
</dbReference>
<feature type="domain" description="C3H1-type" evidence="7">
    <location>
        <begin position="6"/>
        <end position="35"/>
    </location>
</feature>
<gene>
    <name evidence="8" type="ORF">O6P43_023067</name>
</gene>
<feature type="domain" description="C3H1-type" evidence="7">
    <location>
        <begin position="37"/>
        <end position="63"/>
    </location>
</feature>
<dbReference type="KEGG" id="qsa:O6P43_023067"/>
<dbReference type="Pfam" id="PF15663">
    <property type="entry name" value="zf-CCCH_3"/>
    <property type="match status" value="1"/>
</dbReference>
<dbReference type="AlphaFoldDB" id="A0AAD7LEG4"/>
<evidence type="ECO:0000256" key="3">
    <source>
        <dbReference type="ARBA" id="ARBA00022771"/>
    </source>
</evidence>
<evidence type="ECO:0000256" key="5">
    <source>
        <dbReference type="ARBA" id="ARBA00023125"/>
    </source>
</evidence>
<comment type="caution">
    <text evidence="8">The sequence shown here is derived from an EMBL/GenBank/DDBJ whole genome shotgun (WGS) entry which is preliminary data.</text>
</comment>
<dbReference type="Gene3D" id="4.10.1000.10">
    <property type="entry name" value="Zinc finger, CCCH-type"/>
    <property type="match status" value="2"/>
</dbReference>
<dbReference type="PANTHER" id="PTHR15725">
    <property type="entry name" value="ZN-FINGER, C-X8-C-X5-C-X3-H TYPE-CONTAINING"/>
    <property type="match status" value="1"/>
</dbReference>
<dbReference type="EMBL" id="JARAOO010000009">
    <property type="protein sequence ID" value="KAJ7956661.1"/>
    <property type="molecule type" value="Genomic_DNA"/>
</dbReference>
<dbReference type="PANTHER" id="PTHR15725:SF0">
    <property type="entry name" value="ZINC FINGER CCCH DOMAIN-CONTAINING PROTEIN 32-LIKE"/>
    <property type="match status" value="1"/>
</dbReference>
<keyword evidence="3 6" id="KW-0863">Zinc-finger</keyword>
<evidence type="ECO:0000256" key="2">
    <source>
        <dbReference type="ARBA" id="ARBA00022737"/>
    </source>
</evidence>
<dbReference type="GO" id="GO:0003677">
    <property type="term" value="F:DNA binding"/>
    <property type="evidence" value="ECO:0007669"/>
    <property type="project" value="UniProtKB-KW"/>
</dbReference>
<evidence type="ECO:0000256" key="6">
    <source>
        <dbReference type="PROSITE-ProRule" id="PRU00723"/>
    </source>
</evidence>
<accession>A0AAD7LEG4</accession>
<proteinExistence type="predicted"/>
<keyword evidence="4 6" id="KW-0862">Zinc</keyword>
<dbReference type="GO" id="GO:0008270">
    <property type="term" value="F:zinc ion binding"/>
    <property type="evidence" value="ECO:0007669"/>
    <property type="project" value="UniProtKB-KW"/>
</dbReference>
<keyword evidence="1 6" id="KW-0479">Metal-binding</keyword>
<keyword evidence="5" id="KW-0238">DNA-binding</keyword>
<keyword evidence="2" id="KW-0677">Repeat</keyword>
<dbReference type="PROSITE" id="PS50103">
    <property type="entry name" value="ZF_C3H1"/>
    <property type="match status" value="3"/>
</dbReference>